<dbReference type="InterPro" id="IPR036291">
    <property type="entry name" value="NAD(P)-bd_dom_sf"/>
</dbReference>
<comment type="caution">
    <text evidence="8">The sequence shown here is derived from an EMBL/GenBank/DDBJ whole genome shotgun (WGS) entry which is preliminary data.</text>
</comment>
<dbReference type="InterPro" id="IPR020626">
    <property type="entry name" value="Asp_DH_prok"/>
</dbReference>
<keyword evidence="5" id="KW-0520">NAD</keyword>
<feature type="domain" description="Aspartate dehydrogenase" evidence="6">
    <location>
        <begin position="171"/>
        <end position="259"/>
    </location>
</feature>
<keyword evidence="2" id="KW-0662">Pyridine nucleotide biosynthesis</keyword>
<dbReference type="Pfam" id="PF03447">
    <property type="entry name" value="NAD_binding_3"/>
    <property type="match status" value="1"/>
</dbReference>
<reference evidence="8" key="1">
    <citation type="journal article" date="2014" name="Front. Microbiol.">
        <title>High frequency of phylogenetically diverse reductive dehalogenase-homologous genes in deep subseafloor sedimentary metagenomes.</title>
        <authorList>
            <person name="Kawai M."/>
            <person name="Futagami T."/>
            <person name="Toyoda A."/>
            <person name="Takaki Y."/>
            <person name="Nishi S."/>
            <person name="Hori S."/>
            <person name="Arai W."/>
            <person name="Tsubouchi T."/>
            <person name="Morono Y."/>
            <person name="Uchiyama I."/>
            <person name="Ito T."/>
            <person name="Fujiyama A."/>
            <person name="Inagaki F."/>
            <person name="Takami H."/>
        </authorList>
    </citation>
    <scope>NUCLEOTIDE SEQUENCE</scope>
    <source>
        <strain evidence="8">Expedition CK06-06</strain>
    </source>
</reference>
<dbReference type="GO" id="GO:0009435">
    <property type="term" value="P:NAD+ biosynthetic process"/>
    <property type="evidence" value="ECO:0007669"/>
    <property type="project" value="InterPro"/>
</dbReference>
<dbReference type="PIRSF" id="PIRSF005227">
    <property type="entry name" value="Asp_dh_NAD_syn"/>
    <property type="match status" value="1"/>
</dbReference>
<dbReference type="GO" id="GO:0050661">
    <property type="term" value="F:NADP binding"/>
    <property type="evidence" value="ECO:0007669"/>
    <property type="project" value="InterPro"/>
</dbReference>
<comment type="similarity">
    <text evidence="1">Belongs to the L-aspartate dehydrogenase family.</text>
</comment>
<dbReference type="NCBIfam" id="NF009830">
    <property type="entry name" value="PRK13304.1"/>
    <property type="match status" value="1"/>
</dbReference>
<evidence type="ECO:0000313" key="8">
    <source>
        <dbReference type="EMBL" id="GAG98864.1"/>
    </source>
</evidence>
<name>X1BT00_9ZZZZ</name>
<dbReference type="HAMAP" id="MF_01265">
    <property type="entry name" value="NadX"/>
    <property type="match status" value="1"/>
</dbReference>
<evidence type="ECO:0000256" key="4">
    <source>
        <dbReference type="ARBA" id="ARBA00023002"/>
    </source>
</evidence>
<feature type="non-terminal residue" evidence="8">
    <location>
        <position position="1"/>
    </location>
</feature>
<dbReference type="PANTHER" id="PTHR31873">
    <property type="entry name" value="L-ASPARTATE DEHYDROGENASE-RELATED"/>
    <property type="match status" value="1"/>
</dbReference>
<dbReference type="Gene3D" id="3.30.360.10">
    <property type="entry name" value="Dihydrodipicolinate Reductase, domain 2"/>
    <property type="match status" value="1"/>
</dbReference>
<evidence type="ECO:0000256" key="2">
    <source>
        <dbReference type="ARBA" id="ARBA00022642"/>
    </source>
</evidence>
<dbReference type="NCBIfam" id="NF009829">
    <property type="entry name" value="PRK13303.1-4"/>
    <property type="match status" value="1"/>
</dbReference>
<dbReference type="SUPFAM" id="SSF55347">
    <property type="entry name" value="Glyceraldehyde-3-phosphate dehydrogenase-like, C-terminal domain"/>
    <property type="match status" value="1"/>
</dbReference>
<dbReference type="InterPro" id="IPR002811">
    <property type="entry name" value="Asp_DH"/>
</dbReference>
<feature type="domain" description="Aspartate/homoserine dehydrogenase NAD-binding" evidence="7">
    <location>
        <begin position="14"/>
        <end position="123"/>
    </location>
</feature>
<protein>
    <submittedName>
        <fullName evidence="8">Uncharacterized protein</fullName>
    </submittedName>
</protein>
<dbReference type="GO" id="GO:0033735">
    <property type="term" value="F:aspartate dehydrogenase [NAD(P)+] activity"/>
    <property type="evidence" value="ECO:0007669"/>
    <property type="project" value="InterPro"/>
</dbReference>
<organism evidence="8">
    <name type="scientific">marine sediment metagenome</name>
    <dbReference type="NCBI Taxonomy" id="412755"/>
    <lineage>
        <taxon>unclassified sequences</taxon>
        <taxon>metagenomes</taxon>
        <taxon>ecological metagenomes</taxon>
    </lineage>
</organism>
<evidence type="ECO:0000256" key="5">
    <source>
        <dbReference type="ARBA" id="ARBA00023027"/>
    </source>
</evidence>
<dbReference type="AlphaFoldDB" id="X1BT00"/>
<dbReference type="InterPro" id="IPR005106">
    <property type="entry name" value="Asp/hSer_DH_NAD-bd"/>
</dbReference>
<dbReference type="InterPro" id="IPR022487">
    <property type="entry name" value="Asp_DH_arc"/>
</dbReference>
<dbReference type="NCBIfam" id="NF009825">
    <property type="entry name" value="PRK13302.1"/>
    <property type="match status" value="1"/>
</dbReference>
<evidence type="ECO:0000256" key="3">
    <source>
        <dbReference type="ARBA" id="ARBA00022857"/>
    </source>
</evidence>
<dbReference type="EMBL" id="BART01027917">
    <property type="protein sequence ID" value="GAG98864.1"/>
    <property type="molecule type" value="Genomic_DNA"/>
</dbReference>
<gene>
    <name evidence="8" type="ORF">S01H4_49361</name>
</gene>
<keyword evidence="3" id="KW-0521">NADP</keyword>
<accession>X1BT00</accession>
<proteinExistence type="inferred from homology"/>
<evidence type="ECO:0000256" key="1">
    <source>
        <dbReference type="ARBA" id="ARBA00008331"/>
    </source>
</evidence>
<dbReference type="InterPro" id="IPR011182">
    <property type="entry name" value="L-Asp_DH"/>
</dbReference>
<keyword evidence="4" id="KW-0560">Oxidoreductase</keyword>
<dbReference type="Gene3D" id="3.40.50.720">
    <property type="entry name" value="NAD(P)-binding Rossmann-like Domain"/>
    <property type="match status" value="1"/>
</dbReference>
<evidence type="ECO:0000259" key="7">
    <source>
        <dbReference type="Pfam" id="PF03447"/>
    </source>
</evidence>
<dbReference type="NCBIfam" id="TIGR03855">
    <property type="entry name" value="NAD_NadX"/>
    <property type="match status" value="1"/>
</dbReference>
<sequence>LDQVWMMIKVGLIGCGTIGGAIAKEIDKKIPELKLVAVCDRNEVKTRKLIESLNQKPDLTTLDKVIETSDLVIEAASAKIAAELVEKAINRGKDIMVMSVGGLVDSLDLFEKAKEKECRVYFPSGAIAGLDAIKGAKESRIDSVTLTTHKPPSALQGAPYLVRKGIKLSEIKEKTVLFEGSCREAVKAFPQNINVAASLAFAGVGLEKTRVRVVVDPALKRNVHQIVVEGDFGRLETRTQNLPSPINPKTSYLAVLSAIATLKGIVNSLKVGT</sequence>
<dbReference type="NCBIfam" id="NF009828">
    <property type="entry name" value="PRK13303.1-3"/>
    <property type="match status" value="1"/>
</dbReference>
<dbReference type="PANTHER" id="PTHR31873:SF6">
    <property type="entry name" value="ASPARTATE DEHYDROGENASE DOMAIN-CONTAINING PROTEIN"/>
    <property type="match status" value="1"/>
</dbReference>
<evidence type="ECO:0000259" key="6">
    <source>
        <dbReference type="Pfam" id="PF01958"/>
    </source>
</evidence>
<dbReference type="SUPFAM" id="SSF51735">
    <property type="entry name" value="NAD(P)-binding Rossmann-fold domains"/>
    <property type="match status" value="1"/>
</dbReference>
<dbReference type="Pfam" id="PF01958">
    <property type="entry name" value="Asp_DH_C"/>
    <property type="match status" value="1"/>
</dbReference>